<dbReference type="AlphaFoldDB" id="A0A7I8JZD8"/>
<organism evidence="3 4">
    <name type="scientific">Spirodela intermedia</name>
    <name type="common">Intermediate duckweed</name>
    <dbReference type="NCBI Taxonomy" id="51605"/>
    <lineage>
        <taxon>Eukaryota</taxon>
        <taxon>Viridiplantae</taxon>
        <taxon>Streptophyta</taxon>
        <taxon>Embryophyta</taxon>
        <taxon>Tracheophyta</taxon>
        <taxon>Spermatophyta</taxon>
        <taxon>Magnoliopsida</taxon>
        <taxon>Liliopsida</taxon>
        <taxon>Araceae</taxon>
        <taxon>Lemnoideae</taxon>
        <taxon>Spirodela</taxon>
    </lineage>
</organism>
<dbReference type="InterPro" id="IPR057388">
    <property type="entry name" value="Hexapep_UGP3_C"/>
</dbReference>
<dbReference type="InterPro" id="IPR029044">
    <property type="entry name" value="Nucleotide-diphossugar_trans"/>
</dbReference>
<dbReference type="OrthoDB" id="2020092at2759"/>
<feature type="region of interest" description="Disordered" evidence="1">
    <location>
        <begin position="1"/>
        <end position="33"/>
    </location>
</feature>
<dbReference type="PANTHER" id="PTHR11952">
    <property type="entry name" value="UDP- GLUCOSE PYROPHOSPHORYLASE"/>
    <property type="match status" value="1"/>
</dbReference>
<keyword evidence="4" id="KW-1185">Reference proteome</keyword>
<name>A0A7I8JZD8_SPIIN</name>
<feature type="domain" description="UGP3-like C-terminal hexapeptide repeats" evidence="2">
    <location>
        <begin position="709"/>
        <end position="872"/>
    </location>
</feature>
<feature type="compositionally biased region" description="Low complexity" evidence="1">
    <location>
        <begin position="15"/>
        <end position="33"/>
    </location>
</feature>
<protein>
    <recommendedName>
        <fullName evidence="2">UGP3-like C-terminal hexapeptide repeats domain-containing protein</fullName>
    </recommendedName>
</protein>
<gene>
    <name evidence="3" type="ORF">SI8410_01001441</name>
</gene>
<dbReference type="Pfam" id="PF25441">
    <property type="entry name" value="Hexapep_UGP3_C"/>
    <property type="match status" value="1"/>
</dbReference>
<dbReference type="InterPro" id="IPR039741">
    <property type="entry name" value="UDP-sugar_pyrophosphorylase"/>
</dbReference>
<sequence>MAHAGCRVRPPPFSPVTSSRPSSSSPSSSTLFPSIAGRPRMRLLWRSLSSSSVVYLSSSLSSSLRPSRSVKTVRGVSIAPVEQAPAPEFDVWEEISRLEGVRSRLRASRNLREKLRVLDADPRVNEFFGGSKKGIFELLSRLDSSQIFLLKCLVAAGQCHVLVSDMDVEGEPVTAQGSALKGAFYVLADMIENWNSDWNGSDEGKCGIGTEALNGLLLTLEEIEKFYNCIGGIIGYQITILELLYQSTMEGKSRTWFHHSDESMKYHHTGFRVPEGLNLASGTEDASQAALWGIEGLPELGEIYPLGGSGDRLGLIDPDTGECLPAAMLPYCGRTLLEGLIRDLQAREFLYFKLYGKQCITPVAIMTSSAKNNHTLVTALCESLKWFGRGRQNFQLFEQPLVPVVAALDGRWLISKRFSPVCRPGGHGAIWKLAHDKGVFTWFYNHGRKGATVRQVSNVVAATDVTLLALAGIGLHHGKKLGFASCQRNPGATEGINALVEKKTFDGQWAYGLTCIEYTEFKKFGIMDGPFSPNGLEAELPANTNILYVDLRSAEKVGSSKSATCLPGMVLNLKKPVQYVDYLGIKHSVSGGRLECTMQNVADNFMNVYHSRRRKGVEEDLDTFIVYNERRRVTSSAKKKRRQNDNSLHQTPDGALLDIMRNASDLLSFCKIEIPKIGDNNNYLHSGPPFFILLHPALGPLWDVTRQKFYGGSISEGSELQIEVAEFLWRDVQLDGSLIVLAENIMGSMRMGEDGEPILQYGHRCGRCKLQNVRVLNKGINWSANNIYWKHDVQRLEMLKIVLHGNAEFEAANVILQGNHVFEVPDGFKMCLVARDSGFQVNMHPIGEELMDSGSWFWKYSLEGTHIRLEMVETYSTTSSTPVEVTNTRFDDFTIAT</sequence>
<dbReference type="SUPFAM" id="SSF53448">
    <property type="entry name" value="Nucleotide-diphospho-sugar transferases"/>
    <property type="match status" value="1"/>
</dbReference>
<dbReference type="GO" id="GO:0003977">
    <property type="term" value="F:UDP-N-acetylglucosamine diphosphorylase activity"/>
    <property type="evidence" value="ECO:0007669"/>
    <property type="project" value="TreeGrafter"/>
</dbReference>
<evidence type="ECO:0000313" key="4">
    <source>
        <dbReference type="Proteomes" id="UP000663760"/>
    </source>
</evidence>
<proteinExistence type="predicted"/>
<accession>A0A7I8JZD8</accession>
<evidence type="ECO:0000256" key="1">
    <source>
        <dbReference type="SAM" id="MobiDB-lite"/>
    </source>
</evidence>
<dbReference type="Gene3D" id="3.90.550.10">
    <property type="entry name" value="Spore Coat Polysaccharide Biosynthesis Protein SpsA, Chain A"/>
    <property type="match status" value="1"/>
</dbReference>
<evidence type="ECO:0000259" key="2">
    <source>
        <dbReference type="Pfam" id="PF25441"/>
    </source>
</evidence>
<evidence type="ECO:0000313" key="3">
    <source>
        <dbReference type="EMBL" id="CAA7389393.1"/>
    </source>
</evidence>
<reference evidence="3" key="1">
    <citation type="submission" date="2020-02" db="EMBL/GenBank/DDBJ databases">
        <authorList>
            <person name="Scholz U."/>
            <person name="Mascher M."/>
            <person name="Fiebig A."/>
        </authorList>
    </citation>
    <scope>NUCLEOTIDE SEQUENCE</scope>
</reference>
<dbReference type="GO" id="GO:0006048">
    <property type="term" value="P:UDP-N-acetylglucosamine biosynthetic process"/>
    <property type="evidence" value="ECO:0007669"/>
    <property type="project" value="TreeGrafter"/>
</dbReference>
<dbReference type="PANTHER" id="PTHR11952:SF14">
    <property type="entry name" value="UTP--GLUCOSE-1-PHOSPHATE URIDYLYLTRANSFERASE 3, CHLOROPLASTIC"/>
    <property type="match status" value="1"/>
</dbReference>
<dbReference type="Proteomes" id="UP000663760">
    <property type="component" value="Chromosome 1"/>
</dbReference>
<dbReference type="EMBL" id="LR746264">
    <property type="protein sequence ID" value="CAA7389393.1"/>
    <property type="molecule type" value="Genomic_DNA"/>
</dbReference>